<evidence type="ECO:0000259" key="11">
    <source>
        <dbReference type="Pfam" id="PF08264"/>
    </source>
</evidence>
<dbReference type="FunFam" id="1.10.730.10:FF:000101">
    <property type="entry name" value="Isoleucine--tRNA ligase protein"/>
    <property type="match status" value="1"/>
</dbReference>
<dbReference type="InterPro" id="IPR013155">
    <property type="entry name" value="M/V/L/I-tRNA-synth_anticd-bd"/>
</dbReference>
<dbReference type="SUPFAM" id="SSF47323">
    <property type="entry name" value="Anticodon-binding domain of a subclass of class I aminoacyl-tRNA synthetases"/>
    <property type="match status" value="1"/>
</dbReference>
<feature type="domain" description="Methionyl/Valyl/Leucyl/Isoleucyl-tRNA synthetase anticodon-binding" evidence="11">
    <location>
        <begin position="689"/>
        <end position="837"/>
    </location>
</feature>
<keyword evidence="2 9" id="KW-0436">Ligase</keyword>
<dbReference type="InterPro" id="IPR014729">
    <property type="entry name" value="Rossmann-like_a/b/a_fold"/>
</dbReference>
<evidence type="ECO:0000313" key="13">
    <source>
        <dbReference type="Proteomes" id="UP000028059"/>
    </source>
</evidence>
<dbReference type="Gene3D" id="1.10.730.10">
    <property type="entry name" value="Isoleucyl-tRNA Synthetase, Domain 1"/>
    <property type="match status" value="1"/>
</dbReference>
<protein>
    <recommendedName>
        <fullName evidence="1 8">Isoleucine--tRNA ligase</fullName>
        <ecNumber evidence="1 8">6.1.1.5</ecNumber>
    </recommendedName>
</protein>
<dbReference type="PATRIC" id="fig|1502293.3.peg.1556"/>
<dbReference type="PROSITE" id="PS00178">
    <property type="entry name" value="AA_TRNA_LIGASE_I"/>
    <property type="match status" value="1"/>
</dbReference>
<dbReference type="Gene3D" id="3.40.50.620">
    <property type="entry name" value="HUPs"/>
    <property type="match status" value="2"/>
</dbReference>
<proteinExistence type="inferred from homology"/>
<evidence type="ECO:0000256" key="6">
    <source>
        <dbReference type="ARBA" id="ARBA00023146"/>
    </source>
</evidence>
<evidence type="ECO:0000313" key="12">
    <source>
        <dbReference type="EMBL" id="KEQ55909.1"/>
    </source>
</evidence>
<dbReference type="SUPFAM" id="SSF50677">
    <property type="entry name" value="ValRS/IleRS/LeuRS editing domain"/>
    <property type="match status" value="1"/>
</dbReference>
<evidence type="ECO:0000256" key="9">
    <source>
        <dbReference type="RuleBase" id="RU363035"/>
    </source>
</evidence>
<dbReference type="Pfam" id="PF08264">
    <property type="entry name" value="Anticodon_1"/>
    <property type="match status" value="1"/>
</dbReference>
<organism evidence="12 13">
    <name type="scientific">Marine Group I thaumarchaeote SCGC AAA799-N04</name>
    <dbReference type="NCBI Taxonomy" id="1502293"/>
    <lineage>
        <taxon>Archaea</taxon>
        <taxon>Nitrososphaerota</taxon>
        <taxon>Marine Group I</taxon>
    </lineage>
</organism>
<dbReference type="Pfam" id="PF19302">
    <property type="entry name" value="DUF5915"/>
    <property type="match status" value="1"/>
</dbReference>
<dbReference type="GO" id="GO:0004822">
    <property type="term" value="F:isoleucine-tRNA ligase activity"/>
    <property type="evidence" value="ECO:0007669"/>
    <property type="project" value="UniProtKB-UniRule"/>
</dbReference>
<dbReference type="InterPro" id="IPR002300">
    <property type="entry name" value="aa-tRNA-synth_Ia"/>
</dbReference>
<reference evidence="12 13" key="1">
    <citation type="submission" date="2014-06" db="EMBL/GenBank/DDBJ databases">
        <authorList>
            <person name="Ngugi D.K."/>
            <person name="Blom J."/>
            <person name="Alam I."/>
            <person name="Rashid M."/>
            <person name="Ba Alawi W."/>
            <person name="Zhang G."/>
            <person name="Hikmawan T."/>
            <person name="Guan Y."/>
            <person name="Antunes A."/>
            <person name="Siam R."/>
            <person name="ElDorry H."/>
            <person name="Bajic V."/>
            <person name="Stingl U."/>
        </authorList>
    </citation>
    <scope>NUCLEOTIDE SEQUENCE [LARGE SCALE GENOMIC DNA]</scope>
    <source>
        <strain evidence="12">SCGC AAA799-N04</strain>
    </source>
</reference>
<dbReference type="GO" id="GO:0005737">
    <property type="term" value="C:cytoplasm"/>
    <property type="evidence" value="ECO:0007669"/>
    <property type="project" value="UniProtKB-UniRule"/>
</dbReference>
<dbReference type="FunFam" id="3.40.50.620:FF:000328">
    <property type="entry name" value="Isoleucine--tRNA ligase"/>
    <property type="match status" value="1"/>
</dbReference>
<dbReference type="Proteomes" id="UP000028059">
    <property type="component" value="Unassembled WGS sequence"/>
</dbReference>
<dbReference type="Pfam" id="PF00133">
    <property type="entry name" value="tRNA-synt_1"/>
    <property type="match status" value="1"/>
</dbReference>
<evidence type="ECO:0000256" key="2">
    <source>
        <dbReference type="ARBA" id="ARBA00022598"/>
    </source>
</evidence>
<comment type="similarity">
    <text evidence="9">Belongs to the class-I aminoacyl-tRNA synthetase family.</text>
</comment>
<comment type="catalytic activity">
    <reaction evidence="7">
        <text>tRNA(Ile) + L-isoleucine + ATP = L-isoleucyl-tRNA(Ile) + AMP + diphosphate</text>
        <dbReference type="Rhea" id="RHEA:11060"/>
        <dbReference type="Rhea" id="RHEA-COMP:9666"/>
        <dbReference type="Rhea" id="RHEA-COMP:9695"/>
        <dbReference type="ChEBI" id="CHEBI:30616"/>
        <dbReference type="ChEBI" id="CHEBI:33019"/>
        <dbReference type="ChEBI" id="CHEBI:58045"/>
        <dbReference type="ChEBI" id="CHEBI:78442"/>
        <dbReference type="ChEBI" id="CHEBI:78528"/>
        <dbReference type="ChEBI" id="CHEBI:456215"/>
        <dbReference type="EC" id="6.1.1.5"/>
    </reaction>
</comment>
<dbReference type="EMBL" id="JOKN01000048">
    <property type="protein sequence ID" value="KEQ55909.1"/>
    <property type="molecule type" value="Genomic_DNA"/>
</dbReference>
<dbReference type="InterPro" id="IPR009080">
    <property type="entry name" value="tRNAsynth_Ia_anticodon-bd"/>
</dbReference>
<dbReference type="PANTHER" id="PTHR42780">
    <property type="entry name" value="SOLEUCYL-TRNA SYNTHETASE"/>
    <property type="match status" value="1"/>
</dbReference>
<dbReference type="GO" id="GO:0006428">
    <property type="term" value="P:isoleucyl-tRNA aminoacylation"/>
    <property type="evidence" value="ECO:0007669"/>
    <property type="project" value="UniProtKB-UniRule"/>
</dbReference>
<dbReference type="InterPro" id="IPR009008">
    <property type="entry name" value="Val/Leu/Ile-tRNA-synth_edit"/>
</dbReference>
<feature type="domain" description="Aminoacyl-tRNA synthetase class Ia" evidence="10">
    <location>
        <begin position="30"/>
        <end position="632"/>
    </location>
</feature>
<dbReference type="PANTHER" id="PTHR42780:SF1">
    <property type="entry name" value="ISOLEUCINE--TRNA LIGASE, CYTOPLASMIC"/>
    <property type="match status" value="1"/>
</dbReference>
<dbReference type="InterPro" id="IPR001412">
    <property type="entry name" value="aa-tRNA-synth_I_CS"/>
</dbReference>
<keyword evidence="4 9" id="KW-0067">ATP-binding</keyword>
<evidence type="ECO:0000256" key="1">
    <source>
        <dbReference type="ARBA" id="ARBA00013165"/>
    </source>
</evidence>
<keyword evidence="13" id="KW-1185">Reference proteome</keyword>
<dbReference type="GO" id="GO:0005524">
    <property type="term" value="F:ATP binding"/>
    <property type="evidence" value="ECO:0007669"/>
    <property type="project" value="UniProtKB-KW"/>
</dbReference>
<dbReference type="InterPro" id="IPR002301">
    <property type="entry name" value="Ile-tRNA-ligase"/>
</dbReference>
<evidence type="ECO:0000256" key="3">
    <source>
        <dbReference type="ARBA" id="ARBA00022741"/>
    </source>
</evidence>
<dbReference type="InterPro" id="IPR023586">
    <property type="entry name" value="Ile-tRNA-ligase_type2"/>
</dbReference>
<accession>A0A081RL36</accession>
<evidence type="ECO:0000259" key="10">
    <source>
        <dbReference type="Pfam" id="PF00133"/>
    </source>
</evidence>
<comment type="caution">
    <text evidence="12">The sequence shown here is derived from an EMBL/GenBank/DDBJ whole genome shotgun (WGS) entry which is preliminary data.</text>
</comment>
<dbReference type="AlphaFoldDB" id="A0A081RL36"/>
<keyword evidence="3 9" id="KW-0547">Nucleotide-binding</keyword>
<evidence type="ECO:0000256" key="8">
    <source>
        <dbReference type="NCBIfam" id="TIGR00392"/>
    </source>
</evidence>
<dbReference type="SUPFAM" id="SSF52374">
    <property type="entry name" value="Nucleotidylyl transferase"/>
    <property type="match status" value="1"/>
</dbReference>
<evidence type="ECO:0000256" key="7">
    <source>
        <dbReference type="ARBA" id="ARBA00048359"/>
    </source>
</evidence>
<keyword evidence="5 9" id="KW-0648">Protein biosynthesis</keyword>
<dbReference type="PRINTS" id="PR00984">
    <property type="entry name" value="TRNASYNTHILE"/>
</dbReference>
<sequence length="1065" mass="123212">MELSTKFDAKAIESEIKEYIKSIDLEKQIFASDKPEKIRFIEGPPTMNGIPHAGHLRGRVIKDLWYRYNTLQGKKIEFNGGWDTQGLPVELQVEKELGVTGGKTEAIKQFGVERIVSECKKIVEKYNKTWVKVDELLGMSFNHDKAYWTFRDEFIEREWQVLKKAHENGILEEDFTVIAYCPSCQTSLSHAEVNQGYEEVKDPSLFYKVKLVDEDAFLIVWTTMPFTLVTDAMVGLQPEEDYVYVKVENETWVVGKTRLEEFMTEVKIEDYKIEKTVKGSEFEGKKYIHPLLDLIPELNECSKADNFHVAVSESFVDASTGSGLVHLSPANGEEDIKIANKRKVKIFSPINDEVKFTSQAGKYQGMFVRDADRPIVEELKERNALVKIGKIKHKYPLCWRSHHPIVWLARKGWFYKLDRLDNKAIDAAESVEYYFEQPKNRFLGIIKERHPWCISRERIWGCPLPVWTCEECNERNWFFTRKDIVESADNLPDGPNFELHRPWIDNITIKCKKCGSTKTKREEYVLDTWHNSGSAPYSSLTDEEYSKEIPAPFFTEGIDQTRGWAYTLLIENVILNNGPTPPYKSFLFQGHVLDEKGGKMSKSKGNVLEGIDLLEKYPADLIRFYFMWKASPIEPLSFSTEELMSRPYQVINTLFNLHLYFKQNSQYDNFEKSNTVEWAKQKNLLTSPDIWLLSKLQKLILKITDRNDSCKFHEGAKAIDDFIINNLSQIYIPITRGELWDEDEEKKERRLAIYAVLGKVLKTIDILIHPFCPFTSEHLYQTVFDGKQSILLDKWPESQKSLVNDEIEESFDIMKDVVSVSSAARMKGKLKRRWPLNEAKICVKKGLKSKLESLSELLQSQLNVEKFSVIETEKESGLEQILELKRLRLPAKPIVELERKRIGPKAKQHMGKLVAKFSETDPEEIISALQKNSKFDFDIDGEVISLDNEDFVIDFDADENFAVSKRDNYVVFISTSRNKEMMAKGLIKDVARRLQTLRKERGYNPTDVLGVASILDLDEESLEMIKEKADDLAFLVRVKQVNFTESCKEYKDDDIDGQKIRISVE</sequence>
<evidence type="ECO:0000256" key="4">
    <source>
        <dbReference type="ARBA" id="ARBA00022840"/>
    </source>
</evidence>
<dbReference type="NCBIfam" id="TIGR00392">
    <property type="entry name" value="ileS"/>
    <property type="match status" value="1"/>
</dbReference>
<keyword evidence="6 9" id="KW-0030">Aminoacyl-tRNA synthetase</keyword>
<dbReference type="EC" id="6.1.1.5" evidence="1 8"/>
<name>A0A081RL36_9ARCH</name>
<gene>
    <name evidence="12" type="primary">ileS</name>
    <name evidence="12" type="ORF">AAA799N04_01688</name>
</gene>
<evidence type="ECO:0000256" key="5">
    <source>
        <dbReference type="ARBA" id="ARBA00022917"/>
    </source>
</evidence>
<dbReference type="GO" id="GO:0002161">
    <property type="term" value="F:aminoacyl-tRNA deacylase activity"/>
    <property type="evidence" value="ECO:0007669"/>
    <property type="project" value="InterPro"/>
</dbReference>